<name>A0A0F3GQS5_9BACT</name>
<comment type="caution">
    <text evidence="1">The sequence shown here is derived from an EMBL/GenBank/DDBJ whole genome shotgun (WGS) entry which is preliminary data.</text>
</comment>
<sequence>MKFVDVRNDVAFKKIFGNENKKGILISFLNSVLDLSGDRAIDDITILNPYQTPELPNSKESILDIRARDKRGVIFIVEIQIQKKAGFQKRVLYYTSKAYIVQLDKGNDYPKLNQVIFIGIVDFNAFDGSDYLTRHRILNTATLKQELKDLELNFIELPKFTKNDAEIESVVDKWIYFIKNAGSMQIMPASANFDEIREAYEIAAEMRWDKKELEVYEYWQMRSNDEKWAFVEGKNEGKLEGLLEGIEMVLEVKYGDEGTALMGRVRGLGTVEALERFKELVKASTSVEELKGVGA</sequence>
<evidence type="ECO:0000313" key="2">
    <source>
        <dbReference type="Proteomes" id="UP000033423"/>
    </source>
</evidence>
<evidence type="ECO:0008006" key="3">
    <source>
        <dbReference type="Google" id="ProtNLM"/>
    </source>
</evidence>
<gene>
    <name evidence="1" type="ORF">MBAV_004775</name>
</gene>
<dbReference type="NCBIfam" id="TIGR01784">
    <property type="entry name" value="T_den_put_tspse"/>
    <property type="match status" value="1"/>
</dbReference>
<proteinExistence type="predicted"/>
<dbReference type="Proteomes" id="UP000033423">
    <property type="component" value="Unassembled WGS sequence"/>
</dbReference>
<dbReference type="InterPro" id="IPR010106">
    <property type="entry name" value="RpnA"/>
</dbReference>
<dbReference type="PATRIC" id="fig|29290.4.peg.6321"/>
<dbReference type="EMBL" id="LACI01002073">
    <property type="protein sequence ID" value="KJU83028.1"/>
    <property type="molecule type" value="Genomic_DNA"/>
</dbReference>
<keyword evidence="2" id="KW-1185">Reference proteome</keyword>
<dbReference type="AlphaFoldDB" id="A0A0F3GQS5"/>
<dbReference type="PANTHER" id="PTHR41317">
    <property type="entry name" value="PD-(D_E)XK NUCLEASE FAMILY TRANSPOSASE"/>
    <property type="match status" value="1"/>
</dbReference>
<protein>
    <recommendedName>
        <fullName evidence="3">Transposase</fullName>
    </recommendedName>
</protein>
<accession>A0A0F3GQS5</accession>
<dbReference type="PANTHER" id="PTHR41317:SF1">
    <property type="entry name" value="PD-(D_E)XK NUCLEASE FAMILY TRANSPOSASE"/>
    <property type="match status" value="1"/>
</dbReference>
<evidence type="ECO:0000313" key="1">
    <source>
        <dbReference type="EMBL" id="KJU83028.1"/>
    </source>
</evidence>
<reference evidence="1 2" key="1">
    <citation type="submission" date="2015-02" db="EMBL/GenBank/DDBJ databases">
        <title>Single-cell genomics of uncultivated deep-branching MTB reveals a conserved set of magnetosome genes.</title>
        <authorList>
            <person name="Kolinko S."/>
            <person name="Richter M."/>
            <person name="Glockner F.O."/>
            <person name="Brachmann A."/>
            <person name="Schuler D."/>
        </authorList>
    </citation>
    <scope>NUCLEOTIDE SEQUENCE [LARGE SCALE GENOMIC DNA]</scope>
    <source>
        <strain evidence="1">TM-1</strain>
    </source>
</reference>
<organism evidence="1 2">
    <name type="scientific">Candidatus Magnetobacterium bavaricum</name>
    <dbReference type="NCBI Taxonomy" id="29290"/>
    <lineage>
        <taxon>Bacteria</taxon>
        <taxon>Pseudomonadati</taxon>
        <taxon>Nitrospirota</taxon>
        <taxon>Thermodesulfovibrionia</taxon>
        <taxon>Thermodesulfovibrionales</taxon>
        <taxon>Candidatus Magnetobacteriaceae</taxon>
        <taxon>Candidatus Magnetobacterium</taxon>
    </lineage>
</organism>
<dbReference type="Pfam" id="PF12784">
    <property type="entry name" value="PDDEXK_2"/>
    <property type="match status" value="1"/>
</dbReference>